<reference evidence="1 2" key="1">
    <citation type="submission" date="2023-10" db="EMBL/GenBank/DDBJ databases">
        <title>Genomes of two closely related lineages of the louse Polyplax serrata with different host specificities.</title>
        <authorList>
            <person name="Martinu J."/>
            <person name="Tarabai H."/>
            <person name="Stefka J."/>
            <person name="Hypsa V."/>
        </authorList>
    </citation>
    <scope>NUCLEOTIDE SEQUENCE [LARGE SCALE GENOMIC DNA]</scope>
    <source>
        <strain evidence="1">HR10_N</strain>
    </source>
</reference>
<evidence type="ECO:0000313" key="1">
    <source>
        <dbReference type="EMBL" id="KAK6623506.1"/>
    </source>
</evidence>
<dbReference type="Proteomes" id="UP001372834">
    <property type="component" value="Unassembled WGS sequence"/>
</dbReference>
<name>A0AAN8S147_POLSC</name>
<evidence type="ECO:0000313" key="2">
    <source>
        <dbReference type="Proteomes" id="UP001372834"/>
    </source>
</evidence>
<organism evidence="1 2">
    <name type="scientific">Polyplax serrata</name>
    <name type="common">Common mouse louse</name>
    <dbReference type="NCBI Taxonomy" id="468196"/>
    <lineage>
        <taxon>Eukaryota</taxon>
        <taxon>Metazoa</taxon>
        <taxon>Ecdysozoa</taxon>
        <taxon>Arthropoda</taxon>
        <taxon>Hexapoda</taxon>
        <taxon>Insecta</taxon>
        <taxon>Pterygota</taxon>
        <taxon>Neoptera</taxon>
        <taxon>Paraneoptera</taxon>
        <taxon>Psocodea</taxon>
        <taxon>Troctomorpha</taxon>
        <taxon>Phthiraptera</taxon>
        <taxon>Anoplura</taxon>
        <taxon>Polyplacidae</taxon>
        <taxon>Polyplax</taxon>
    </lineage>
</organism>
<comment type="caution">
    <text evidence="1">The sequence shown here is derived from an EMBL/GenBank/DDBJ whole genome shotgun (WGS) entry which is preliminary data.</text>
</comment>
<protein>
    <submittedName>
        <fullName evidence="1">Uncharacterized protein</fullName>
    </submittedName>
</protein>
<feature type="non-terminal residue" evidence="1">
    <location>
        <position position="1"/>
    </location>
</feature>
<dbReference type="EMBL" id="JAWJWE010000038">
    <property type="protein sequence ID" value="KAK6623506.1"/>
    <property type="molecule type" value="Genomic_DNA"/>
</dbReference>
<gene>
    <name evidence="1" type="ORF">RUM43_009358</name>
</gene>
<dbReference type="AlphaFoldDB" id="A0AAN8S147"/>
<proteinExistence type="predicted"/>
<accession>A0AAN8S147</accession>
<sequence>LFLIDSTTIRDDDAMTRQVIVGLQISSKWSKSFRFVAKMNGRGLKNRKKKKNGIRATRAAVAGEKSKIRGRLQNNTDVLFCFRAELCFSRLWEREKSDLVFEILQPKSN</sequence>